<organism evidence="4 5">
    <name type="scientific">Lobosporangium transversale</name>
    <dbReference type="NCBI Taxonomy" id="64571"/>
    <lineage>
        <taxon>Eukaryota</taxon>
        <taxon>Fungi</taxon>
        <taxon>Fungi incertae sedis</taxon>
        <taxon>Mucoromycota</taxon>
        <taxon>Mortierellomycotina</taxon>
        <taxon>Mortierellomycetes</taxon>
        <taxon>Mortierellales</taxon>
        <taxon>Mortierellaceae</taxon>
        <taxon>Lobosporangium</taxon>
    </lineage>
</organism>
<dbReference type="SUPFAM" id="SSF52096">
    <property type="entry name" value="ClpP/crotonase"/>
    <property type="match status" value="1"/>
</dbReference>
<dbReference type="STRING" id="64571.A0A1Y2GIJ9"/>
<proteinExistence type="predicted"/>
<reference evidence="4 5" key="1">
    <citation type="submission" date="2016-07" db="EMBL/GenBank/DDBJ databases">
        <title>Pervasive Adenine N6-methylation of Active Genes in Fungi.</title>
        <authorList>
            <consortium name="DOE Joint Genome Institute"/>
            <person name="Mondo S.J."/>
            <person name="Dannebaum R.O."/>
            <person name="Kuo R.C."/>
            <person name="Labutti K."/>
            <person name="Haridas S."/>
            <person name="Kuo A."/>
            <person name="Salamov A."/>
            <person name="Ahrendt S.R."/>
            <person name="Lipzen A."/>
            <person name="Sullivan W."/>
            <person name="Andreopoulos W.B."/>
            <person name="Clum A."/>
            <person name="Lindquist E."/>
            <person name="Daum C."/>
            <person name="Ramamoorthy G.K."/>
            <person name="Gryganskyi A."/>
            <person name="Culley D."/>
            <person name="Magnuson J.K."/>
            <person name="James T.Y."/>
            <person name="O'Malley M.A."/>
            <person name="Stajich J.E."/>
            <person name="Spatafora J.W."/>
            <person name="Visel A."/>
            <person name="Grigoriev I.V."/>
        </authorList>
    </citation>
    <scope>NUCLEOTIDE SEQUENCE [LARGE SCALE GENOMIC DNA]</scope>
    <source>
        <strain evidence="4 5">NRRL 3116</strain>
    </source>
</reference>
<feature type="compositionally biased region" description="Acidic residues" evidence="1">
    <location>
        <begin position="10"/>
        <end position="22"/>
    </location>
</feature>
<dbReference type="PANTHER" id="PTHR37049">
    <property type="entry name" value="PEPTIDASE S41 FAMILY PROTEIN"/>
    <property type="match status" value="1"/>
</dbReference>
<comment type="caution">
    <text evidence="4">The sequence shown here is derived from an EMBL/GenBank/DDBJ whole genome shotgun (WGS) entry which is preliminary data.</text>
</comment>
<evidence type="ECO:0000259" key="2">
    <source>
        <dbReference type="Pfam" id="PF03572"/>
    </source>
</evidence>
<dbReference type="GeneID" id="33566597"/>
<feature type="domain" description="Tail specific protease" evidence="2">
    <location>
        <begin position="277"/>
        <end position="350"/>
    </location>
</feature>
<dbReference type="AlphaFoldDB" id="A0A1Y2GIJ9"/>
<dbReference type="Gene3D" id="3.90.226.10">
    <property type="entry name" value="2-enoyl-CoA Hydratase, Chain A, domain 1"/>
    <property type="match status" value="1"/>
</dbReference>
<gene>
    <name evidence="4" type="ORF">BCR41DRAFT_356901</name>
    <name evidence="3" type="ORF">BCR41DRAFT_357203</name>
</gene>
<evidence type="ECO:0000313" key="3">
    <source>
        <dbReference type="EMBL" id="ORZ10924.1"/>
    </source>
</evidence>
<name>A0A1Y2GIJ9_9FUNG</name>
<evidence type="ECO:0000256" key="1">
    <source>
        <dbReference type="SAM" id="MobiDB-lite"/>
    </source>
</evidence>
<evidence type="ECO:0000313" key="4">
    <source>
        <dbReference type="EMBL" id="ORZ11770.1"/>
    </source>
</evidence>
<evidence type="ECO:0000313" key="5">
    <source>
        <dbReference type="Proteomes" id="UP000193648"/>
    </source>
</evidence>
<sequence length="510" mass="57709">MPPPDLPPKEEEEKEQEPVEEDPCATLGELLEPNITFEHVKRCYEHVPYNATLADDPFTTPPVDMTKSLDLLSKRQFNSDFEFHKEVDLLVSSLNDAHANYMDCEVVTIDGKNAIDAIQDWADINSSISKDRGVRLNKALASYTFDTDKKDYILSTGSFSTRATLPEHEKVVYQIKCPTSPEFPEGQEHHMDVKWDIYRLITGMNSTKKKKKEGKVKSHNIDLQESIQAAIEPLNHQTIHPIQRIHKRQQPLPSPAVRLVYNGTSTAFYQLLKRPEIGVVVIPTHSVNLKTETSIMEQGFGLLYNAGVQNVILDLTANGGGYVTFAYDLVDWMFPLDNITSVYQSDLRTPMSSIMAIMIQLRTQTLSHDRISRQISFLQDRLIRRSRHRTSYSPLVLMNHNLGAFEMDGSCGSACGMSLNRLKNTHGVKSYAVGGRQGEELSLFSFPGASVYGLDSLLDDFENLGVDPPMKRMRLYPITARYHEVLWEIVANNHWKQDGQTGDDPSIEQH</sequence>
<dbReference type="OrthoDB" id="27214at2759"/>
<dbReference type="GO" id="GO:0006508">
    <property type="term" value="P:proteolysis"/>
    <property type="evidence" value="ECO:0007669"/>
    <property type="project" value="InterPro"/>
</dbReference>
<keyword evidence="5" id="KW-1185">Reference proteome</keyword>
<dbReference type="InterPro" id="IPR005151">
    <property type="entry name" value="Tail-specific_protease"/>
</dbReference>
<dbReference type="RefSeq" id="XP_021879867.1">
    <property type="nucleotide sequence ID" value="XM_022024753.1"/>
</dbReference>
<dbReference type="InterPro" id="IPR029045">
    <property type="entry name" value="ClpP/crotonase-like_dom_sf"/>
</dbReference>
<dbReference type="InterPro" id="IPR052766">
    <property type="entry name" value="S41A_metabolite_peptidase"/>
</dbReference>
<accession>A0A1Y2GIJ9</accession>
<dbReference type="Pfam" id="PF03572">
    <property type="entry name" value="Peptidase_S41"/>
    <property type="match status" value="1"/>
</dbReference>
<protein>
    <recommendedName>
        <fullName evidence="2">Tail specific protease domain-containing protein</fullName>
    </recommendedName>
</protein>
<dbReference type="InParanoid" id="A0A1Y2GIJ9"/>
<dbReference type="PANTHER" id="PTHR37049:SF4">
    <property type="entry name" value="RHODANESE DOMAIN-CONTAINING PROTEIN"/>
    <property type="match status" value="1"/>
</dbReference>
<feature type="region of interest" description="Disordered" evidence="1">
    <location>
        <begin position="1"/>
        <end position="22"/>
    </location>
</feature>
<dbReference type="GO" id="GO:0008236">
    <property type="term" value="F:serine-type peptidase activity"/>
    <property type="evidence" value="ECO:0007669"/>
    <property type="project" value="InterPro"/>
</dbReference>
<dbReference type="Proteomes" id="UP000193648">
    <property type="component" value="Unassembled WGS sequence"/>
</dbReference>
<dbReference type="EMBL" id="MCFF01000029">
    <property type="protein sequence ID" value="ORZ10924.1"/>
    <property type="molecule type" value="Genomic_DNA"/>
</dbReference>
<dbReference type="EMBL" id="MCFF01000027">
    <property type="protein sequence ID" value="ORZ11770.1"/>
    <property type="molecule type" value="Genomic_DNA"/>
</dbReference>